<evidence type="ECO:0008006" key="3">
    <source>
        <dbReference type="Google" id="ProtNLM"/>
    </source>
</evidence>
<evidence type="ECO:0000313" key="2">
    <source>
        <dbReference type="Proteomes" id="UP000531216"/>
    </source>
</evidence>
<reference evidence="1 2" key="1">
    <citation type="submission" date="2020-08" db="EMBL/GenBank/DDBJ databases">
        <title>Genomic Encyclopedia of Type Strains, Phase IV (KMG-IV): sequencing the most valuable type-strain genomes for metagenomic binning, comparative biology and taxonomic classification.</title>
        <authorList>
            <person name="Goeker M."/>
        </authorList>
    </citation>
    <scope>NUCLEOTIDE SEQUENCE [LARGE SCALE GENOMIC DNA]</scope>
    <source>
        <strain evidence="1 2">DSM 25024</strain>
    </source>
</reference>
<dbReference type="AlphaFoldDB" id="A0A7W6BUI8"/>
<dbReference type="EMBL" id="JACIDO010000002">
    <property type="protein sequence ID" value="MBB3934930.1"/>
    <property type="molecule type" value="Genomic_DNA"/>
</dbReference>
<accession>A0A7W6BUI8</accession>
<proteinExistence type="predicted"/>
<keyword evidence="2" id="KW-1185">Reference proteome</keyword>
<dbReference type="OrthoDB" id="9855172at2"/>
<comment type="caution">
    <text evidence="1">The sequence shown here is derived from an EMBL/GenBank/DDBJ whole genome shotgun (WGS) entry which is preliminary data.</text>
</comment>
<dbReference type="Proteomes" id="UP000531216">
    <property type="component" value="Unassembled WGS sequence"/>
</dbReference>
<evidence type="ECO:0000313" key="1">
    <source>
        <dbReference type="EMBL" id="MBB3934930.1"/>
    </source>
</evidence>
<dbReference type="RefSeq" id="WP_090964116.1">
    <property type="nucleotide sequence ID" value="NZ_FOOA01000011.1"/>
</dbReference>
<name>A0A7W6BUI8_9HYPH</name>
<protein>
    <recommendedName>
        <fullName evidence="3">DUF2946 domain-containing protein</fullName>
    </recommendedName>
</protein>
<organism evidence="1 2">
    <name type="scientific">Aureimonas phyllosphaerae</name>
    <dbReference type="NCBI Taxonomy" id="1166078"/>
    <lineage>
        <taxon>Bacteria</taxon>
        <taxon>Pseudomonadati</taxon>
        <taxon>Pseudomonadota</taxon>
        <taxon>Alphaproteobacteria</taxon>
        <taxon>Hyphomicrobiales</taxon>
        <taxon>Aurantimonadaceae</taxon>
        <taxon>Aureimonas</taxon>
    </lineage>
</organism>
<sequence length="139" mass="15130">MTSLEMARALGTFSDMSGDDATRISGWWRHVLSSLVLLVFAFTYGMPTVQVAHAHAVEAASHDRWLDATGIHEWSSPPDRGDATASCCVAHCLPALPLLPMDETVDRWPMTVRMSVPNEAGEGRVVAVPLRPPRGHGRT</sequence>
<gene>
    <name evidence="1" type="ORF">GGR05_001058</name>
</gene>